<comment type="caution">
    <text evidence="1">The sequence shown here is derived from an EMBL/GenBank/DDBJ whole genome shotgun (WGS) entry which is preliminary data.</text>
</comment>
<evidence type="ECO:0000313" key="1">
    <source>
        <dbReference type="EMBL" id="GAA0141902.1"/>
    </source>
</evidence>
<name>A0AAV3NSU5_LITER</name>
<keyword evidence="2" id="KW-1185">Reference proteome</keyword>
<organism evidence="1 2">
    <name type="scientific">Lithospermum erythrorhizon</name>
    <name type="common">Purple gromwell</name>
    <name type="synonym">Lithospermum officinale var. erythrorhizon</name>
    <dbReference type="NCBI Taxonomy" id="34254"/>
    <lineage>
        <taxon>Eukaryota</taxon>
        <taxon>Viridiplantae</taxon>
        <taxon>Streptophyta</taxon>
        <taxon>Embryophyta</taxon>
        <taxon>Tracheophyta</taxon>
        <taxon>Spermatophyta</taxon>
        <taxon>Magnoliopsida</taxon>
        <taxon>eudicotyledons</taxon>
        <taxon>Gunneridae</taxon>
        <taxon>Pentapetalae</taxon>
        <taxon>asterids</taxon>
        <taxon>lamiids</taxon>
        <taxon>Boraginales</taxon>
        <taxon>Boraginaceae</taxon>
        <taxon>Boraginoideae</taxon>
        <taxon>Lithospermeae</taxon>
        <taxon>Lithospermum</taxon>
    </lineage>
</organism>
<sequence length="311" mass="33877">MRNPAFLWQSRGERWWSDLPEAVVTRGKVSVGFVLQSLLKGRANPQRKLSNYWSACTAKVVGADLRVARGNACDEAGNCVGDCGELILLYMPRRERELGLDRRETGCGIAHSPDGEARARPRRGQGEAKAETRDLGFAPCLCLCRCLACVCVSRSGWVGTCSVGTCSSKLGRASKRWPELGQGPTQLIHFHFLSFAAPALAGWAKREGAGLSWGVGPSELIDFSSPCLACAYVRLSACAGVYSRKLGRARRCWAERGRREAHLTQSFLRPIYLVSFPPPPRLACACVCLSVCAGAYSRKLAQVRARWAALG</sequence>
<evidence type="ECO:0000313" key="2">
    <source>
        <dbReference type="Proteomes" id="UP001454036"/>
    </source>
</evidence>
<proteinExistence type="predicted"/>
<accession>A0AAV3NSU5</accession>
<reference evidence="1 2" key="1">
    <citation type="submission" date="2024-01" db="EMBL/GenBank/DDBJ databases">
        <title>The complete chloroplast genome sequence of Lithospermum erythrorhizon: insights into the phylogenetic relationship among Boraginaceae species and the maternal lineages of purple gromwells.</title>
        <authorList>
            <person name="Okada T."/>
            <person name="Watanabe K."/>
        </authorList>
    </citation>
    <scope>NUCLEOTIDE SEQUENCE [LARGE SCALE GENOMIC DNA]</scope>
</reference>
<dbReference type="AlphaFoldDB" id="A0AAV3NSU5"/>
<protein>
    <submittedName>
        <fullName evidence="1">Uncharacterized protein</fullName>
    </submittedName>
</protein>
<dbReference type="Proteomes" id="UP001454036">
    <property type="component" value="Unassembled WGS sequence"/>
</dbReference>
<dbReference type="EMBL" id="BAABME010015576">
    <property type="protein sequence ID" value="GAA0141902.1"/>
    <property type="molecule type" value="Genomic_DNA"/>
</dbReference>
<gene>
    <name evidence="1" type="ORF">LIER_35472</name>
</gene>